<dbReference type="Gene3D" id="1.10.246.60">
    <property type="entry name" value="Eukaryotic translation initiation factor 3 like domains"/>
    <property type="match status" value="1"/>
</dbReference>
<proteinExistence type="predicted"/>
<feature type="region of interest" description="Disordered" evidence="4">
    <location>
        <begin position="187"/>
        <end position="207"/>
    </location>
</feature>
<evidence type="ECO:0000313" key="5">
    <source>
        <dbReference type="EMBL" id="CAF0919855.1"/>
    </source>
</evidence>
<dbReference type="PANTHER" id="PTHR21681:SF0">
    <property type="entry name" value="EUKARYOTIC TRANSLATION INITIATION FACTOR 3 SUBUNIT J"/>
    <property type="match status" value="1"/>
</dbReference>
<accession>A0A814AW41</accession>
<dbReference type="PANTHER" id="PTHR21681">
    <property type="entry name" value="EUKARYOTIC TRANSLATION INITIATION FACTOR 3 SUBUNIT J"/>
    <property type="match status" value="1"/>
</dbReference>
<evidence type="ECO:0008006" key="9">
    <source>
        <dbReference type="Google" id="ProtNLM"/>
    </source>
</evidence>
<protein>
    <recommendedName>
        <fullName evidence="9">Eukaryotic translation initiation factor 3 30 kDa subunit</fullName>
    </recommendedName>
</protein>
<evidence type="ECO:0000256" key="2">
    <source>
        <dbReference type="ARBA" id="ARBA00022540"/>
    </source>
</evidence>
<evidence type="ECO:0000313" key="8">
    <source>
        <dbReference type="Proteomes" id="UP000663852"/>
    </source>
</evidence>
<gene>
    <name evidence="5" type="ORF">EDS130_LOCUS10710</name>
    <name evidence="6" type="ORF">XAT740_LOCUS17378</name>
</gene>
<dbReference type="GO" id="GO:0003743">
    <property type="term" value="F:translation initiation factor activity"/>
    <property type="evidence" value="ECO:0007669"/>
    <property type="project" value="UniProtKB-KW"/>
</dbReference>
<dbReference type="OrthoDB" id="20381at2759"/>
<reference evidence="5" key="1">
    <citation type="submission" date="2021-02" db="EMBL/GenBank/DDBJ databases">
        <authorList>
            <person name="Nowell W R."/>
        </authorList>
    </citation>
    <scope>NUCLEOTIDE SEQUENCE</scope>
</reference>
<dbReference type="InterPro" id="IPR013906">
    <property type="entry name" value="eIF3j"/>
</dbReference>
<dbReference type="AlphaFoldDB" id="A0A814AW41"/>
<dbReference type="Proteomes" id="UP000663852">
    <property type="component" value="Unassembled WGS sequence"/>
</dbReference>
<evidence type="ECO:0000313" key="6">
    <source>
        <dbReference type="EMBL" id="CAF1082102.1"/>
    </source>
</evidence>
<keyword evidence="3" id="KW-0648">Protein biosynthesis</keyword>
<evidence type="ECO:0000256" key="3">
    <source>
        <dbReference type="ARBA" id="ARBA00022917"/>
    </source>
</evidence>
<dbReference type="EMBL" id="CAJNOJ010000037">
    <property type="protein sequence ID" value="CAF0919855.1"/>
    <property type="molecule type" value="Genomic_DNA"/>
</dbReference>
<sequence>MADQWQDSRISRAQVQDDDDDIPDDWEDEPQEKPKKPEIDDKPKAPTKAPPTTKNKIGKKKYAGDDRASDEEFRESLREPNRQYTAEELEEFDKRSELRKEELKLNMASDFIGAGGEQNSLDNINLVTEEEFRDYSFRLYNRLNLLSKSEHYPEFLDHLLQGLSQSMSLDNVKRMSKTVQGILLEKQKEREKNKPGSKKTLKPQVNDDRRAVYDSFLGDGISAGTVDAEYDEDNDFM</sequence>
<dbReference type="GO" id="GO:0005852">
    <property type="term" value="C:eukaryotic translation initiation factor 3 complex"/>
    <property type="evidence" value="ECO:0007669"/>
    <property type="project" value="InterPro"/>
</dbReference>
<keyword evidence="7" id="KW-1185">Reference proteome</keyword>
<feature type="compositionally biased region" description="Basic and acidic residues" evidence="4">
    <location>
        <begin position="62"/>
        <end position="81"/>
    </location>
</feature>
<feature type="compositionally biased region" description="Basic and acidic residues" evidence="4">
    <location>
        <begin position="31"/>
        <end position="44"/>
    </location>
</feature>
<evidence type="ECO:0000256" key="4">
    <source>
        <dbReference type="SAM" id="MobiDB-lite"/>
    </source>
</evidence>
<comment type="caution">
    <text evidence="5">The sequence shown here is derived from an EMBL/GenBank/DDBJ whole genome shotgun (WGS) entry which is preliminary data.</text>
</comment>
<name>A0A814AW41_ADIRI</name>
<feature type="region of interest" description="Disordered" evidence="4">
    <location>
        <begin position="1"/>
        <end position="93"/>
    </location>
</feature>
<dbReference type="InterPro" id="IPR023194">
    <property type="entry name" value="eIF3-like_dom_sf"/>
</dbReference>
<organism evidence="5 8">
    <name type="scientific">Adineta ricciae</name>
    <name type="common">Rotifer</name>
    <dbReference type="NCBI Taxonomy" id="249248"/>
    <lineage>
        <taxon>Eukaryota</taxon>
        <taxon>Metazoa</taxon>
        <taxon>Spiralia</taxon>
        <taxon>Gnathifera</taxon>
        <taxon>Rotifera</taxon>
        <taxon>Eurotatoria</taxon>
        <taxon>Bdelloidea</taxon>
        <taxon>Adinetida</taxon>
        <taxon>Adinetidae</taxon>
        <taxon>Adineta</taxon>
    </lineage>
</organism>
<keyword evidence="2" id="KW-0396">Initiation factor</keyword>
<feature type="compositionally biased region" description="Polar residues" evidence="4">
    <location>
        <begin position="1"/>
        <end position="14"/>
    </location>
</feature>
<evidence type="ECO:0000313" key="7">
    <source>
        <dbReference type="Proteomes" id="UP000663828"/>
    </source>
</evidence>
<dbReference type="Pfam" id="PF08597">
    <property type="entry name" value="eIF3_subunit"/>
    <property type="match status" value="1"/>
</dbReference>
<feature type="compositionally biased region" description="Acidic residues" evidence="4">
    <location>
        <begin position="16"/>
        <end position="30"/>
    </location>
</feature>
<dbReference type="EMBL" id="CAJNOR010001132">
    <property type="protein sequence ID" value="CAF1082102.1"/>
    <property type="molecule type" value="Genomic_DNA"/>
</dbReference>
<dbReference type="Proteomes" id="UP000663828">
    <property type="component" value="Unassembled WGS sequence"/>
</dbReference>
<evidence type="ECO:0000256" key="1">
    <source>
        <dbReference type="ARBA" id="ARBA00022490"/>
    </source>
</evidence>
<keyword evidence="1" id="KW-0963">Cytoplasm</keyword>